<dbReference type="InterPro" id="IPR011006">
    <property type="entry name" value="CheY-like_superfamily"/>
</dbReference>
<dbReference type="RefSeq" id="WP_380096868.1">
    <property type="nucleotide sequence ID" value="NZ_JBHRYD010000007.1"/>
</dbReference>
<sequence length="128" mass="13719">MQLNPPARLRVTILVVDDDALITLNTVDLLTEMGHVALEAYSAAEALRILEQRAEIAVLITDYAMPGMTGVELAAAARALRPGLAVLLATGYAELPEGTPCDLPRLEKPFRADELARRIAELLGTAAE</sequence>
<evidence type="ECO:0000256" key="2">
    <source>
        <dbReference type="PROSITE-ProRule" id="PRU00169"/>
    </source>
</evidence>
<evidence type="ECO:0000259" key="3">
    <source>
        <dbReference type="PROSITE" id="PS50110"/>
    </source>
</evidence>
<dbReference type="SMART" id="SM00448">
    <property type="entry name" value="REC"/>
    <property type="match status" value="1"/>
</dbReference>
<dbReference type="SUPFAM" id="SSF52172">
    <property type="entry name" value="CheY-like"/>
    <property type="match status" value="1"/>
</dbReference>
<evidence type="ECO:0000313" key="4">
    <source>
        <dbReference type="EMBL" id="MFC3705139.1"/>
    </source>
</evidence>
<dbReference type="InterPro" id="IPR050595">
    <property type="entry name" value="Bact_response_regulator"/>
</dbReference>
<dbReference type="EMBL" id="JBHRYD010000007">
    <property type="protein sequence ID" value="MFC3705139.1"/>
    <property type="molecule type" value="Genomic_DNA"/>
</dbReference>
<dbReference type="Gene3D" id="3.40.50.2300">
    <property type="match status" value="1"/>
</dbReference>
<name>A0ABV7X3L4_9HYPH</name>
<feature type="modified residue" description="4-aspartylphosphate" evidence="2">
    <location>
        <position position="62"/>
    </location>
</feature>
<evidence type="ECO:0000256" key="1">
    <source>
        <dbReference type="ARBA" id="ARBA00022553"/>
    </source>
</evidence>
<keyword evidence="5" id="KW-1185">Reference proteome</keyword>
<evidence type="ECO:0000313" key="5">
    <source>
        <dbReference type="Proteomes" id="UP001595613"/>
    </source>
</evidence>
<dbReference type="PANTHER" id="PTHR44591:SF25">
    <property type="entry name" value="CHEMOTAXIS TWO-COMPONENT RESPONSE REGULATOR"/>
    <property type="match status" value="1"/>
</dbReference>
<organism evidence="4 5">
    <name type="scientific">Devosia honganensis</name>
    <dbReference type="NCBI Taxonomy" id="1610527"/>
    <lineage>
        <taxon>Bacteria</taxon>
        <taxon>Pseudomonadati</taxon>
        <taxon>Pseudomonadota</taxon>
        <taxon>Alphaproteobacteria</taxon>
        <taxon>Hyphomicrobiales</taxon>
        <taxon>Devosiaceae</taxon>
        <taxon>Devosia</taxon>
    </lineage>
</organism>
<dbReference type="InterPro" id="IPR001789">
    <property type="entry name" value="Sig_transdc_resp-reg_receiver"/>
</dbReference>
<reference evidence="5" key="1">
    <citation type="journal article" date="2019" name="Int. J. Syst. Evol. Microbiol.">
        <title>The Global Catalogue of Microorganisms (GCM) 10K type strain sequencing project: providing services to taxonomists for standard genome sequencing and annotation.</title>
        <authorList>
            <consortium name="The Broad Institute Genomics Platform"/>
            <consortium name="The Broad Institute Genome Sequencing Center for Infectious Disease"/>
            <person name="Wu L."/>
            <person name="Ma J."/>
        </authorList>
    </citation>
    <scope>NUCLEOTIDE SEQUENCE [LARGE SCALE GENOMIC DNA]</scope>
    <source>
        <strain evidence="5">KCTC 42281</strain>
    </source>
</reference>
<dbReference type="Pfam" id="PF00072">
    <property type="entry name" value="Response_reg"/>
    <property type="match status" value="1"/>
</dbReference>
<dbReference type="PANTHER" id="PTHR44591">
    <property type="entry name" value="STRESS RESPONSE REGULATOR PROTEIN 1"/>
    <property type="match status" value="1"/>
</dbReference>
<protein>
    <submittedName>
        <fullName evidence="4">Response regulator</fullName>
    </submittedName>
</protein>
<keyword evidence="1 2" id="KW-0597">Phosphoprotein</keyword>
<dbReference type="Proteomes" id="UP001595613">
    <property type="component" value="Unassembled WGS sequence"/>
</dbReference>
<accession>A0ABV7X3L4</accession>
<dbReference type="PROSITE" id="PS50110">
    <property type="entry name" value="RESPONSE_REGULATORY"/>
    <property type="match status" value="1"/>
</dbReference>
<comment type="caution">
    <text evidence="4">The sequence shown here is derived from an EMBL/GenBank/DDBJ whole genome shotgun (WGS) entry which is preliminary data.</text>
</comment>
<proteinExistence type="predicted"/>
<feature type="domain" description="Response regulatory" evidence="3">
    <location>
        <begin position="12"/>
        <end position="123"/>
    </location>
</feature>
<gene>
    <name evidence="4" type="ORF">ACFOOL_10270</name>
</gene>